<dbReference type="EMBL" id="CP009216">
    <property type="protein sequence ID" value="AIL97837.1"/>
    <property type="molecule type" value="Genomic_DNA"/>
</dbReference>
<protein>
    <submittedName>
        <fullName evidence="2">Uncharacterized protein</fullName>
    </submittedName>
</protein>
<dbReference type="AlphaFoldDB" id="A0A077HT53"/>
<sequence length="71" mass="8340">MPFIEVLSHWVQLEGDMHHYFGADLEDPAVKARPWRWFAVRVDWLMSRDSTLRRAVRPPKEPEQNSAHGDA</sequence>
<dbReference type="KEGG" id="cuv:CUREI_03190"/>
<keyword evidence="3" id="KW-1185">Reference proteome</keyword>
<keyword evidence="2" id="KW-0614">Plasmid</keyword>
<evidence type="ECO:0000313" key="3">
    <source>
        <dbReference type="Proteomes" id="UP000028939"/>
    </source>
</evidence>
<dbReference type="HOGENOM" id="CLU_2733220_0_0_11"/>
<dbReference type="EMBL" id="CP009215">
    <property type="protein sequence ID" value="AIL96432.1"/>
    <property type="molecule type" value="Genomic_DNA"/>
</dbReference>
<dbReference type="Proteomes" id="UP000028939">
    <property type="component" value="Chromosome"/>
</dbReference>
<reference evidence="2 3" key="1">
    <citation type="submission" date="2014-08" db="EMBL/GenBank/DDBJ databases">
        <title>Complete genome sequence of Corynebacterium ureicelerivorans DSM 45051, a lipophilic and urea-splitting isolate from a blood culture of a septicaemia patient.</title>
        <authorList>
            <person name="Tippelt A."/>
            <person name="Albersmeier A."/>
            <person name="Brinkrolf K."/>
            <person name="Ruckert C."/>
            <person name="Tauch A."/>
        </authorList>
    </citation>
    <scope>NUCLEOTIDE SEQUENCE [LARGE SCALE GENOMIC DNA]</scope>
    <source>
        <strain evidence="2 3">IMMIB RIV-2301</strain>
        <plasmid evidence="3">Plasmid unnamed</plasmid>
        <plasmid evidence="2">unnamed</plasmid>
    </source>
</reference>
<organism evidence="2 3">
    <name type="scientific">Corynebacterium ureicelerivorans</name>
    <dbReference type="NCBI Taxonomy" id="401472"/>
    <lineage>
        <taxon>Bacteria</taxon>
        <taxon>Bacillati</taxon>
        <taxon>Actinomycetota</taxon>
        <taxon>Actinomycetes</taxon>
        <taxon>Mycobacteriales</taxon>
        <taxon>Corynebacteriaceae</taxon>
        <taxon>Corynebacterium</taxon>
    </lineage>
</organism>
<gene>
    <name evidence="1" type="ORF">CUREI_03190</name>
    <name evidence="2" type="ORF">CUREI_11720</name>
</gene>
<evidence type="ECO:0000313" key="2">
    <source>
        <dbReference type="EMBL" id="AIL97837.1"/>
    </source>
</evidence>
<geneLocation type="plasmid" evidence="2">
    <name>unnamed</name>
</geneLocation>
<dbReference type="Proteomes" id="UP000028939">
    <property type="component" value="Plasmid unnamed"/>
</dbReference>
<name>A0A077HT53_9CORY</name>
<accession>A0A077HT53</accession>
<dbReference type="KEGG" id="cuv:CUREI_11720"/>
<proteinExistence type="predicted"/>
<evidence type="ECO:0000313" key="1">
    <source>
        <dbReference type="EMBL" id="AIL96432.1"/>
    </source>
</evidence>